<dbReference type="Proteomes" id="UP000813215">
    <property type="component" value="Unassembled WGS sequence"/>
</dbReference>
<name>A0A9E3HAS7_9NOST</name>
<proteinExistence type="predicted"/>
<dbReference type="EMBL" id="JAHHHW010000122">
    <property type="protein sequence ID" value="MBW4434155.1"/>
    <property type="molecule type" value="Genomic_DNA"/>
</dbReference>
<protein>
    <recommendedName>
        <fullName evidence="1">Carbohydrate kinase PfkB domain-containing protein</fullName>
    </recommendedName>
</protein>
<organism evidence="2 3">
    <name type="scientific">Pelatocladus maniniholoensis HA4357-MV3</name>
    <dbReference type="NCBI Taxonomy" id="1117104"/>
    <lineage>
        <taxon>Bacteria</taxon>
        <taxon>Bacillati</taxon>
        <taxon>Cyanobacteriota</taxon>
        <taxon>Cyanophyceae</taxon>
        <taxon>Nostocales</taxon>
        <taxon>Nostocaceae</taxon>
        <taxon>Pelatocladus</taxon>
    </lineage>
</organism>
<sequence length="92" mass="9626">MVDYSNAGSSMNFFSHSNVNFTVGSDSRIALDTTGVGDAVVAGFLYGLLEGETIKGCADLAFILATHVSTRFGARAGLLDKYSLAAERSKLG</sequence>
<evidence type="ECO:0000313" key="2">
    <source>
        <dbReference type="EMBL" id="MBW4434155.1"/>
    </source>
</evidence>
<dbReference type="SUPFAM" id="SSF53613">
    <property type="entry name" value="Ribokinase-like"/>
    <property type="match status" value="1"/>
</dbReference>
<dbReference type="AlphaFoldDB" id="A0A9E3HAS7"/>
<reference evidence="2" key="1">
    <citation type="submission" date="2021-05" db="EMBL/GenBank/DDBJ databases">
        <authorList>
            <person name="Pietrasiak N."/>
            <person name="Ward R."/>
            <person name="Stajich J.E."/>
            <person name="Kurbessoian T."/>
        </authorList>
    </citation>
    <scope>NUCLEOTIDE SEQUENCE</scope>
    <source>
        <strain evidence="2">HA4357-MV3</strain>
    </source>
</reference>
<evidence type="ECO:0000313" key="3">
    <source>
        <dbReference type="Proteomes" id="UP000813215"/>
    </source>
</evidence>
<reference evidence="2" key="2">
    <citation type="journal article" date="2022" name="Microbiol. Resour. Announc.">
        <title>Metagenome Sequencing to Explore Phylogenomics of Terrestrial Cyanobacteria.</title>
        <authorList>
            <person name="Ward R.D."/>
            <person name="Stajich J.E."/>
            <person name="Johansen J.R."/>
            <person name="Huntemann M."/>
            <person name="Clum A."/>
            <person name="Foster B."/>
            <person name="Foster B."/>
            <person name="Roux S."/>
            <person name="Palaniappan K."/>
            <person name="Varghese N."/>
            <person name="Mukherjee S."/>
            <person name="Reddy T.B.K."/>
            <person name="Daum C."/>
            <person name="Copeland A."/>
            <person name="Chen I.A."/>
            <person name="Ivanova N.N."/>
            <person name="Kyrpides N.C."/>
            <person name="Shapiro N."/>
            <person name="Eloe-Fadrosh E.A."/>
            <person name="Pietrasiak N."/>
        </authorList>
    </citation>
    <scope>NUCLEOTIDE SEQUENCE</scope>
    <source>
        <strain evidence="2">HA4357-MV3</strain>
    </source>
</reference>
<gene>
    <name evidence="2" type="ORF">KME28_21180</name>
</gene>
<dbReference type="InterPro" id="IPR029056">
    <property type="entry name" value="Ribokinase-like"/>
</dbReference>
<dbReference type="InterPro" id="IPR011611">
    <property type="entry name" value="PfkB_dom"/>
</dbReference>
<accession>A0A9E3HAS7</accession>
<comment type="caution">
    <text evidence="2">The sequence shown here is derived from an EMBL/GenBank/DDBJ whole genome shotgun (WGS) entry which is preliminary data.</text>
</comment>
<dbReference type="Gene3D" id="3.40.1190.20">
    <property type="match status" value="1"/>
</dbReference>
<dbReference type="Pfam" id="PF00294">
    <property type="entry name" value="PfkB"/>
    <property type="match status" value="1"/>
</dbReference>
<feature type="domain" description="Carbohydrate kinase PfkB" evidence="1">
    <location>
        <begin position="16"/>
        <end position="77"/>
    </location>
</feature>
<evidence type="ECO:0000259" key="1">
    <source>
        <dbReference type="Pfam" id="PF00294"/>
    </source>
</evidence>